<dbReference type="EMBL" id="JABDTM020027098">
    <property type="protein sequence ID" value="KAH0811020.1"/>
    <property type="molecule type" value="Genomic_DNA"/>
</dbReference>
<reference evidence="2" key="1">
    <citation type="journal article" date="2020" name="J Insects Food Feed">
        <title>The yellow mealworm (Tenebrio molitor) genome: a resource for the emerging insects as food and feed industry.</title>
        <authorList>
            <person name="Eriksson T."/>
            <person name="Andere A."/>
            <person name="Kelstrup H."/>
            <person name="Emery V."/>
            <person name="Picard C."/>
        </authorList>
    </citation>
    <scope>NUCLEOTIDE SEQUENCE</scope>
    <source>
        <strain evidence="2">Stoneville</strain>
        <tissue evidence="2">Whole head</tissue>
    </source>
</reference>
<dbReference type="AlphaFoldDB" id="A0A8J6HAC8"/>
<evidence type="ECO:0000313" key="2">
    <source>
        <dbReference type="EMBL" id="KAH0811020.1"/>
    </source>
</evidence>
<reference evidence="2" key="2">
    <citation type="submission" date="2021-08" db="EMBL/GenBank/DDBJ databases">
        <authorList>
            <person name="Eriksson T."/>
        </authorList>
    </citation>
    <scope>NUCLEOTIDE SEQUENCE</scope>
    <source>
        <strain evidence="2">Stoneville</strain>
        <tissue evidence="2">Whole head</tissue>
    </source>
</reference>
<organism evidence="2 3">
    <name type="scientific">Tenebrio molitor</name>
    <name type="common">Yellow mealworm beetle</name>
    <dbReference type="NCBI Taxonomy" id="7067"/>
    <lineage>
        <taxon>Eukaryota</taxon>
        <taxon>Metazoa</taxon>
        <taxon>Ecdysozoa</taxon>
        <taxon>Arthropoda</taxon>
        <taxon>Hexapoda</taxon>
        <taxon>Insecta</taxon>
        <taxon>Pterygota</taxon>
        <taxon>Neoptera</taxon>
        <taxon>Endopterygota</taxon>
        <taxon>Coleoptera</taxon>
        <taxon>Polyphaga</taxon>
        <taxon>Cucujiformia</taxon>
        <taxon>Tenebrionidae</taxon>
        <taxon>Tenebrio</taxon>
    </lineage>
</organism>
<evidence type="ECO:0000313" key="3">
    <source>
        <dbReference type="Proteomes" id="UP000719412"/>
    </source>
</evidence>
<proteinExistence type="predicted"/>
<keyword evidence="3" id="KW-1185">Reference proteome</keyword>
<accession>A0A8J6HAC8</accession>
<dbReference type="Proteomes" id="UP000719412">
    <property type="component" value="Unassembled WGS sequence"/>
</dbReference>
<name>A0A8J6HAC8_TENMO</name>
<protein>
    <submittedName>
        <fullName evidence="2">Uncharacterized protein</fullName>
    </submittedName>
</protein>
<feature type="region of interest" description="Disordered" evidence="1">
    <location>
        <begin position="94"/>
        <end position="116"/>
    </location>
</feature>
<sequence length="196" mass="21389">MNVSSPTSTDNGELTGVEQLPAKTWRSKFNSASAKPLNACQFAPRSYFIRSAATDKSSTLRRELFAFAYLGGITRALCTGDALRKSAKCKNRDGGIDRSTNFRSTSRKRRQSRPCAGGRDVNITAAREQIYLFNTVTIVSCYLGPGIYGATSFLRFLRASAARALIADLIYDLVGARSGPALRLTCIIEWAVISDD</sequence>
<comment type="caution">
    <text evidence="2">The sequence shown here is derived from an EMBL/GenBank/DDBJ whole genome shotgun (WGS) entry which is preliminary data.</text>
</comment>
<gene>
    <name evidence="2" type="ORF">GEV33_011770</name>
</gene>
<evidence type="ECO:0000256" key="1">
    <source>
        <dbReference type="SAM" id="MobiDB-lite"/>
    </source>
</evidence>